<feature type="compositionally biased region" description="Polar residues" evidence="1">
    <location>
        <begin position="53"/>
        <end position="71"/>
    </location>
</feature>
<protein>
    <submittedName>
        <fullName evidence="4">Adhesive plaque matrix protein-like</fullName>
    </submittedName>
</protein>
<evidence type="ECO:0000313" key="3">
    <source>
        <dbReference type="Proteomes" id="UP000301870"/>
    </source>
</evidence>
<dbReference type="Proteomes" id="UP000301870">
    <property type="component" value="Chromosome 1"/>
</dbReference>
<dbReference type="AlphaFoldDB" id="A0A9J7DX75"/>
<evidence type="ECO:0000256" key="2">
    <source>
        <dbReference type="SAM" id="SignalP"/>
    </source>
</evidence>
<dbReference type="KEGG" id="sliu:111350551"/>
<feature type="compositionally biased region" description="Low complexity" evidence="1">
    <location>
        <begin position="134"/>
        <end position="148"/>
    </location>
</feature>
<feature type="region of interest" description="Disordered" evidence="1">
    <location>
        <begin position="53"/>
        <end position="190"/>
    </location>
</feature>
<evidence type="ECO:0000256" key="1">
    <source>
        <dbReference type="SAM" id="MobiDB-lite"/>
    </source>
</evidence>
<keyword evidence="3" id="KW-1185">Reference proteome</keyword>
<gene>
    <name evidence="4" type="primary">LOC111350551</name>
</gene>
<sequence length="322" mass="36546">MNVILCCAFILTIAAQCSGVSRIRVDHSNWTTRYGYEDQQGIIAKQDTDGTWKYQSLSNPDSEPQYSYSSRATKEEYDSATQRADYHPQQFEDKQTNIPVQPNQSNRPRQPTNNMDQTTEPNVPLQQPTNQQARPTNYTPRPTTYNYNQRTEPGVPLQRPVNQPNYRHNPTTEPTTHRVSDFPEQQGQRPLNGNTVVTMVDDNSNVLVYNSGGLPLYQPSKDNSYGSAYRPINRPITYQPRPAYQPGRLPEPNPTYRPNYYSSTYDDSNGGVYVSQSVNNGGPFPNYAYQSVNTGGPFPNYVHQSVNTGGPFPNYVQNYVKY</sequence>
<dbReference type="GeneID" id="111350551"/>
<organism evidence="3 4">
    <name type="scientific">Spodoptera litura</name>
    <name type="common">Asian cotton leafworm</name>
    <dbReference type="NCBI Taxonomy" id="69820"/>
    <lineage>
        <taxon>Eukaryota</taxon>
        <taxon>Metazoa</taxon>
        <taxon>Ecdysozoa</taxon>
        <taxon>Arthropoda</taxon>
        <taxon>Hexapoda</taxon>
        <taxon>Insecta</taxon>
        <taxon>Pterygota</taxon>
        <taxon>Neoptera</taxon>
        <taxon>Endopterygota</taxon>
        <taxon>Lepidoptera</taxon>
        <taxon>Glossata</taxon>
        <taxon>Ditrysia</taxon>
        <taxon>Noctuoidea</taxon>
        <taxon>Noctuidae</taxon>
        <taxon>Amphipyrinae</taxon>
        <taxon>Spodoptera</taxon>
    </lineage>
</organism>
<evidence type="ECO:0000313" key="4">
    <source>
        <dbReference type="RefSeq" id="XP_022817939.1"/>
    </source>
</evidence>
<accession>A0A9J7DX75</accession>
<dbReference type="RefSeq" id="XP_022817939.1">
    <property type="nucleotide sequence ID" value="XM_022962171.1"/>
</dbReference>
<feature type="compositionally biased region" description="Basic and acidic residues" evidence="1">
    <location>
        <begin position="84"/>
        <end position="95"/>
    </location>
</feature>
<keyword evidence="2" id="KW-0732">Signal</keyword>
<reference evidence="4" key="1">
    <citation type="submission" date="2025-08" db="UniProtKB">
        <authorList>
            <consortium name="RefSeq"/>
        </authorList>
    </citation>
    <scope>IDENTIFICATION</scope>
    <source>
        <strain evidence="4">Ishihara</strain>
        <tissue evidence="4">Whole body</tissue>
    </source>
</reference>
<feature type="signal peptide" evidence="2">
    <location>
        <begin position="1"/>
        <end position="19"/>
    </location>
</feature>
<name>A0A9J7DX75_SPOLT</name>
<proteinExistence type="predicted"/>
<feature type="chain" id="PRO_5039913145" evidence="2">
    <location>
        <begin position="20"/>
        <end position="322"/>
    </location>
</feature>
<feature type="compositionally biased region" description="Polar residues" evidence="1">
    <location>
        <begin position="96"/>
        <end position="133"/>
    </location>
</feature>
<feature type="compositionally biased region" description="Polar residues" evidence="1">
    <location>
        <begin position="160"/>
        <end position="174"/>
    </location>
</feature>
<dbReference type="OrthoDB" id="10265246at2759"/>